<reference evidence="3 4" key="1">
    <citation type="journal article" date="2013" name="Genome Announc.">
        <title>Genome Sequence of Staphylococcus massiliensis Strain S46, Isolated from the Surface of Healthy Human Skin.</title>
        <authorList>
            <person name="Srivastav R."/>
            <person name="Singh A."/>
            <person name="Jangir P.K."/>
            <person name="Kumari C."/>
            <person name="Muduli S."/>
            <person name="Sharma R."/>
        </authorList>
    </citation>
    <scope>NUCLEOTIDE SEQUENCE [LARGE SCALE GENOMIC DNA]</scope>
    <source>
        <strain evidence="3 4">S46</strain>
    </source>
</reference>
<dbReference type="Pfam" id="PF00589">
    <property type="entry name" value="Phage_integrase"/>
    <property type="match status" value="1"/>
</dbReference>
<dbReference type="PATRIC" id="fig|1229783.3.peg.2016"/>
<gene>
    <name evidence="3" type="ORF">C273_10112</name>
</gene>
<dbReference type="OrthoDB" id="9788852at2"/>
<dbReference type="GO" id="GO:0003677">
    <property type="term" value="F:DNA binding"/>
    <property type="evidence" value="ECO:0007669"/>
    <property type="project" value="InterPro"/>
</dbReference>
<keyword evidence="4" id="KW-1185">Reference proteome</keyword>
<dbReference type="EMBL" id="AMSQ01000021">
    <property type="protein sequence ID" value="EKU46007.1"/>
    <property type="molecule type" value="Genomic_DNA"/>
</dbReference>
<dbReference type="GO" id="GO:0006310">
    <property type="term" value="P:DNA recombination"/>
    <property type="evidence" value="ECO:0007669"/>
    <property type="project" value="UniProtKB-KW"/>
</dbReference>
<dbReference type="STRING" id="1229783.C273_10112"/>
<dbReference type="PANTHER" id="PTHR30349">
    <property type="entry name" value="PHAGE INTEGRASE-RELATED"/>
    <property type="match status" value="1"/>
</dbReference>
<name>K9ATT0_9STAP</name>
<dbReference type="eggNOG" id="COG0582">
    <property type="taxonomic scope" value="Bacteria"/>
</dbReference>
<organism evidence="3 4">
    <name type="scientific">Staphylococcus massiliensis S46</name>
    <dbReference type="NCBI Taxonomy" id="1229783"/>
    <lineage>
        <taxon>Bacteria</taxon>
        <taxon>Bacillati</taxon>
        <taxon>Bacillota</taxon>
        <taxon>Bacilli</taxon>
        <taxon>Bacillales</taxon>
        <taxon>Staphylococcaceae</taxon>
        <taxon>Staphylococcus</taxon>
    </lineage>
</organism>
<dbReference type="InterPro" id="IPR011010">
    <property type="entry name" value="DNA_brk_join_enz"/>
</dbReference>
<protein>
    <submittedName>
        <fullName evidence="3">Recombinase</fullName>
    </submittedName>
</protein>
<dbReference type="AlphaFoldDB" id="K9ATT0"/>
<dbReference type="SUPFAM" id="SSF56349">
    <property type="entry name" value="DNA breaking-rejoining enzymes"/>
    <property type="match status" value="1"/>
</dbReference>
<dbReference type="Proteomes" id="UP000009885">
    <property type="component" value="Unassembled WGS sequence"/>
</dbReference>
<accession>K9ATT0</accession>
<sequence>MVKKGMNGLKQLEPIRKQEDILKMYEVLKRISTRDYLFFKFAIHTGLKLTHLLNLTVADILDSNDEVVPEWYESHASHIRIQLPQTLRHELKAFVEDHHMTEASLLFQSKRTKKGLSRQQAYRIISKPAKELGLERVGITTLRKTFAYHAYKSGISIAIIQKYLGHQTPNETIKFICINPFKKTTTIALNL</sequence>
<proteinExistence type="predicted"/>
<evidence type="ECO:0000313" key="4">
    <source>
        <dbReference type="Proteomes" id="UP000009885"/>
    </source>
</evidence>
<evidence type="ECO:0000313" key="3">
    <source>
        <dbReference type="EMBL" id="EKU46007.1"/>
    </source>
</evidence>
<evidence type="ECO:0000256" key="1">
    <source>
        <dbReference type="ARBA" id="ARBA00023172"/>
    </source>
</evidence>
<dbReference type="Gene3D" id="1.10.443.10">
    <property type="entry name" value="Intergrase catalytic core"/>
    <property type="match status" value="1"/>
</dbReference>
<comment type="caution">
    <text evidence="3">The sequence shown here is derived from an EMBL/GenBank/DDBJ whole genome shotgun (WGS) entry which is preliminary data.</text>
</comment>
<dbReference type="GO" id="GO:0015074">
    <property type="term" value="P:DNA integration"/>
    <property type="evidence" value="ECO:0007669"/>
    <property type="project" value="InterPro"/>
</dbReference>
<keyword evidence="1" id="KW-0233">DNA recombination</keyword>
<dbReference type="InterPro" id="IPR002104">
    <property type="entry name" value="Integrase_catalytic"/>
</dbReference>
<evidence type="ECO:0000259" key="2">
    <source>
        <dbReference type="PROSITE" id="PS51898"/>
    </source>
</evidence>
<feature type="domain" description="Tyr recombinase" evidence="2">
    <location>
        <begin position="10"/>
        <end position="189"/>
    </location>
</feature>
<dbReference type="InterPro" id="IPR013762">
    <property type="entry name" value="Integrase-like_cat_sf"/>
</dbReference>
<dbReference type="InterPro" id="IPR050090">
    <property type="entry name" value="Tyrosine_recombinase_XerCD"/>
</dbReference>
<dbReference type="PANTHER" id="PTHR30349:SF82">
    <property type="entry name" value="INTEGRASE_RECOMBINASE YOEC-RELATED"/>
    <property type="match status" value="1"/>
</dbReference>
<dbReference type="PROSITE" id="PS51898">
    <property type="entry name" value="TYR_RECOMBINASE"/>
    <property type="match status" value="1"/>
</dbReference>